<organism evidence="1 2">
    <name type="scientific">Lentilactobacillus raoultii</name>
    <dbReference type="NCBI Taxonomy" id="1987503"/>
    <lineage>
        <taxon>Bacteria</taxon>
        <taxon>Bacillati</taxon>
        <taxon>Bacillota</taxon>
        <taxon>Bacilli</taxon>
        <taxon>Lactobacillales</taxon>
        <taxon>Lactobacillaceae</taxon>
        <taxon>Lentilactobacillus</taxon>
    </lineage>
</organism>
<evidence type="ECO:0000313" key="1">
    <source>
        <dbReference type="EMBL" id="MFD1124166.1"/>
    </source>
</evidence>
<sequence>MKDKIVTSNDVGAVTNKIIRTIYMDKAILASLRGAVSITSLRAQTVWPVLIANLDEGMLSRSGKPTYAERAIYAAIRLYAISQQGPHTLTSPEDNKSKSKSFFDALANLRQNELIRVALDRRVQMLLKTTNINGVINSLVHLLEILKANKMAPKIDYPLMAKDLYKFQFGYEQSNQVRLRWGQQYFRSFDKITKSEGK</sequence>
<dbReference type="EMBL" id="JBHTLH010000005">
    <property type="protein sequence ID" value="MFD1124166.1"/>
    <property type="molecule type" value="Genomic_DNA"/>
</dbReference>
<name>A0ABW3PGT2_9LACO</name>
<gene>
    <name evidence="1" type="primary">casB</name>
    <name evidence="1" type="synonym">cse2</name>
    <name evidence="1" type="ORF">ACFQ22_02155</name>
</gene>
<comment type="caution">
    <text evidence="1">The sequence shown here is derived from an EMBL/GenBank/DDBJ whole genome shotgun (WGS) entry which is preliminary data.</text>
</comment>
<accession>A0ABW3PGT2</accession>
<dbReference type="Pfam" id="PF09485">
    <property type="entry name" value="CRISPR_Cse2"/>
    <property type="match status" value="1"/>
</dbReference>
<keyword evidence="2" id="KW-1185">Reference proteome</keyword>
<reference evidence="2" key="1">
    <citation type="journal article" date="2019" name="Int. J. Syst. Evol. Microbiol.">
        <title>The Global Catalogue of Microorganisms (GCM) 10K type strain sequencing project: providing services to taxonomists for standard genome sequencing and annotation.</title>
        <authorList>
            <consortium name="The Broad Institute Genomics Platform"/>
            <consortium name="The Broad Institute Genome Sequencing Center for Infectious Disease"/>
            <person name="Wu L."/>
            <person name="Ma J."/>
        </authorList>
    </citation>
    <scope>NUCLEOTIDE SEQUENCE [LARGE SCALE GENOMIC DNA]</scope>
    <source>
        <strain evidence="2">CCUG 71848</strain>
    </source>
</reference>
<protein>
    <submittedName>
        <fullName evidence="1">Type I-E CRISPR-associated protein Cse2/CasB</fullName>
    </submittedName>
</protein>
<dbReference type="RefSeq" id="WP_121977773.1">
    <property type="nucleotide sequence ID" value="NZ_JBHTLH010000005.1"/>
</dbReference>
<dbReference type="Proteomes" id="UP001597156">
    <property type="component" value="Unassembled WGS sequence"/>
</dbReference>
<dbReference type="InterPro" id="IPR038287">
    <property type="entry name" value="Cse2_sf"/>
</dbReference>
<dbReference type="CDD" id="cd09731">
    <property type="entry name" value="Cse2_I-E"/>
    <property type="match status" value="1"/>
</dbReference>
<proteinExistence type="predicted"/>
<dbReference type="InterPro" id="IPR013382">
    <property type="entry name" value="CRISPR-assoc_prot_Cse2"/>
</dbReference>
<dbReference type="NCBIfam" id="TIGR02548">
    <property type="entry name" value="casB_cse2"/>
    <property type="match status" value="1"/>
</dbReference>
<dbReference type="Gene3D" id="1.10.520.40">
    <property type="entry name" value="CRISPR-associated protein Cse2"/>
    <property type="match status" value="1"/>
</dbReference>
<evidence type="ECO:0000313" key="2">
    <source>
        <dbReference type="Proteomes" id="UP001597156"/>
    </source>
</evidence>